<dbReference type="GO" id="GO:0015344">
    <property type="term" value="F:siderophore uptake transmembrane transporter activity"/>
    <property type="evidence" value="ECO:0007669"/>
    <property type="project" value="TreeGrafter"/>
</dbReference>
<dbReference type="SUPFAM" id="SSF56935">
    <property type="entry name" value="Porins"/>
    <property type="match status" value="1"/>
</dbReference>
<dbReference type="Pfam" id="PF07715">
    <property type="entry name" value="Plug"/>
    <property type="match status" value="1"/>
</dbReference>
<comment type="caution">
    <text evidence="12">The sequence shown here is derived from an EMBL/GenBank/DDBJ whole genome shotgun (WGS) entry which is preliminary data.</text>
</comment>
<dbReference type="PANTHER" id="PTHR30069">
    <property type="entry name" value="TONB-DEPENDENT OUTER MEMBRANE RECEPTOR"/>
    <property type="match status" value="1"/>
</dbReference>
<keyword evidence="9" id="KW-0732">Signal</keyword>
<evidence type="ECO:0000313" key="13">
    <source>
        <dbReference type="Proteomes" id="UP000184233"/>
    </source>
</evidence>
<organism evidence="12 13">
    <name type="scientific">Candidatus Kapaibacterium thiocyanatum</name>
    <dbReference type="NCBI Taxonomy" id="1895771"/>
    <lineage>
        <taxon>Bacteria</taxon>
        <taxon>Pseudomonadati</taxon>
        <taxon>Candidatus Kapaibacteriota</taxon>
        <taxon>Candidatus Kapaibacteriia</taxon>
        <taxon>Candidatus Kapaibacteriales</taxon>
        <taxon>Candidatus Kapaibacteriaceae</taxon>
        <taxon>Candidatus Kapaibacterium</taxon>
    </lineage>
</organism>
<evidence type="ECO:0008006" key="14">
    <source>
        <dbReference type="Google" id="ProtNLM"/>
    </source>
</evidence>
<keyword evidence="7" id="KW-0998">Cell outer membrane</keyword>
<dbReference type="InterPro" id="IPR012910">
    <property type="entry name" value="Plug_dom"/>
</dbReference>
<dbReference type="Pfam" id="PF00593">
    <property type="entry name" value="TonB_dep_Rec_b-barrel"/>
    <property type="match status" value="1"/>
</dbReference>
<dbReference type="GO" id="GO:0009279">
    <property type="term" value="C:cell outer membrane"/>
    <property type="evidence" value="ECO:0007669"/>
    <property type="project" value="UniProtKB-SubCell"/>
</dbReference>
<dbReference type="Gene3D" id="2.60.40.1120">
    <property type="entry name" value="Carboxypeptidase-like, regulatory domain"/>
    <property type="match status" value="1"/>
</dbReference>
<dbReference type="Gene3D" id="2.40.170.20">
    <property type="entry name" value="TonB-dependent receptor, beta-barrel domain"/>
    <property type="match status" value="1"/>
</dbReference>
<keyword evidence="5 8" id="KW-0798">TonB box</keyword>
<keyword evidence="6 8" id="KW-0472">Membrane</keyword>
<evidence type="ECO:0000256" key="9">
    <source>
        <dbReference type="SAM" id="SignalP"/>
    </source>
</evidence>
<dbReference type="Proteomes" id="UP000184233">
    <property type="component" value="Unassembled WGS sequence"/>
</dbReference>
<evidence type="ECO:0000256" key="2">
    <source>
        <dbReference type="ARBA" id="ARBA00022448"/>
    </source>
</evidence>
<dbReference type="Gene3D" id="2.170.130.10">
    <property type="entry name" value="TonB-dependent receptor, plug domain"/>
    <property type="match status" value="1"/>
</dbReference>
<dbReference type="InterPro" id="IPR008969">
    <property type="entry name" value="CarboxyPept-like_regulatory"/>
</dbReference>
<evidence type="ECO:0000256" key="1">
    <source>
        <dbReference type="ARBA" id="ARBA00004571"/>
    </source>
</evidence>
<evidence type="ECO:0000256" key="5">
    <source>
        <dbReference type="ARBA" id="ARBA00023077"/>
    </source>
</evidence>
<name>A0A1M3KWH8_9BACT</name>
<accession>A0A1M3KWH8</accession>
<proteinExistence type="inferred from homology"/>
<feature type="domain" description="TonB-dependent receptor plug" evidence="11">
    <location>
        <begin position="125"/>
        <end position="225"/>
    </location>
</feature>
<dbReference type="InterPro" id="IPR000531">
    <property type="entry name" value="Beta-barrel_TonB"/>
</dbReference>
<dbReference type="AlphaFoldDB" id="A0A1M3KWH8"/>
<evidence type="ECO:0000256" key="3">
    <source>
        <dbReference type="ARBA" id="ARBA00022452"/>
    </source>
</evidence>
<feature type="domain" description="TonB-dependent receptor-like beta-barrel" evidence="10">
    <location>
        <begin position="384"/>
        <end position="760"/>
    </location>
</feature>
<evidence type="ECO:0000256" key="4">
    <source>
        <dbReference type="ARBA" id="ARBA00022692"/>
    </source>
</evidence>
<gene>
    <name evidence="12" type="ORF">BGO89_09515</name>
</gene>
<reference evidence="12 13" key="1">
    <citation type="submission" date="2016-09" db="EMBL/GenBank/DDBJ databases">
        <title>Genome-resolved meta-omics ties microbial dynamics to process performance in biotechnology for thiocyanate degradation.</title>
        <authorList>
            <person name="Kantor R.S."/>
            <person name="Huddy R.J."/>
            <person name="Iyer R."/>
            <person name="Thomas B.C."/>
            <person name="Brown C.T."/>
            <person name="Anantharaman K."/>
            <person name="Tringe S."/>
            <person name="Hettich R.L."/>
            <person name="Harrison S.T."/>
            <person name="Banfield J.F."/>
        </authorList>
    </citation>
    <scope>NUCLEOTIDE SEQUENCE [LARGE SCALE GENOMIC DNA]</scope>
    <source>
        <strain evidence="12">59-99</strain>
    </source>
</reference>
<dbReference type="InterPro" id="IPR037066">
    <property type="entry name" value="Plug_dom_sf"/>
</dbReference>
<sequence length="791" mass="86297">MTTTLRWLSCVVYVVLIHIPASAAPDNHLHGIVRDSLTHAPLQGVTVRIAGTRTGALTDRTGTFHLHDLPDTAIVDLSFVGYHRKRLTLLLDHELRLEILLAPSGVQSRQILVEEDRGPTAGLSTQPIEILTPAEIDEHRGQTFASALTSIPGVTVMNTGPSISKPMIHGMSGTRLVTMNAGVAQEGQQWGAEHAPEIDPFTPGRIQVVKGPASVMYGPNAMGGVISVDPRPLPSAAVVNGEVNLNGFTNNRQGAASVFVEGGGLFGMPLGLRVQGSGRRAGDASTPDYRLANTGFSELNGSADMGWATDSMGILVHGSIFSTTLGIFKGSHLGNAADLERAIQRGRPVVDPPFSYDITSPRQEVRHTLMSIQAFRKIEGLGKLQLTYGWQQNTRREFDAHNTRIIGRGDDPVVRARDSIDRLNRALATPAMELLLTTMSAEASLQHRLADNVSGTVGVSGTRQVNDRSGTVFLVPDYRSYGIGGYAVESWLFDRWTLAAGLRYDYRWLMATVRNRAQQTPVEQRKSFASLSGSIGASYAADEAWTLSANIGTGWRPPQVNELYSNDVHHGVALYEIGDSTLHAERNLAVDLTVRYAVPGVDVQATVYTNLFDGYIYSLPDPANPTITVRGTFPTYRFTQTGATINGADFSATVALAEVVSLYASAAIVRGTDIDRDTPLFLMPADRGRIGAHFHLHDLWEFHDPFVDVSLLGVRRQDRFISGQDYVDPPAGYGRVDASVGGHLDMFGTHVKFSVACNNLFDKRYRDYLSRFRYFVDDVGRDVVIRMTIPF</sequence>
<dbReference type="GO" id="GO:0044718">
    <property type="term" value="P:siderophore transmembrane transport"/>
    <property type="evidence" value="ECO:0007669"/>
    <property type="project" value="TreeGrafter"/>
</dbReference>
<dbReference type="PANTHER" id="PTHR30069:SF40">
    <property type="entry name" value="TONB-DEPENDENT RECEPTOR NMB0964-RELATED"/>
    <property type="match status" value="1"/>
</dbReference>
<dbReference type="STRING" id="1895771.BGO89_09515"/>
<evidence type="ECO:0000313" key="12">
    <source>
        <dbReference type="EMBL" id="OJX56762.1"/>
    </source>
</evidence>
<comment type="similarity">
    <text evidence="8">Belongs to the TonB-dependent receptor family.</text>
</comment>
<keyword evidence="3" id="KW-1134">Transmembrane beta strand</keyword>
<keyword evidence="4" id="KW-0812">Transmembrane</keyword>
<feature type="chain" id="PRO_5012928475" description="TonB-dependent receptor" evidence="9">
    <location>
        <begin position="24"/>
        <end position="791"/>
    </location>
</feature>
<evidence type="ECO:0000259" key="10">
    <source>
        <dbReference type="Pfam" id="PF00593"/>
    </source>
</evidence>
<dbReference type="SUPFAM" id="SSF49464">
    <property type="entry name" value="Carboxypeptidase regulatory domain-like"/>
    <property type="match status" value="1"/>
</dbReference>
<evidence type="ECO:0000256" key="7">
    <source>
        <dbReference type="ARBA" id="ARBA00023237"/>
    </source>
</evidence>
<evidence type="ECO:0000256" key="6">
    <source>
        <dbReference type="ARBA" id="ARBA00023136"/>
    </source>
</evidence>
<dbReference type="InterPro" id="IPR039426">
    <property type="entry name" value="TonB-dep_rcpt-like"/>
</dbReference>
<keyword evidence="2" id="KW-0813">Transport</keyword>
<evidence type="ECO:0000259" key="11">
    <source>
        <dbReference type="Pfam" id="PF07715"/>
    </source>
</evidence>
<dbReference type="EMBL" id="MKVH01000024">
    <property type="protein sequence ID" value="OJX56762.1"/>
    <property type="molecule type" value="Genomic_DNA"/>
</dbReference>
<dbReference type="InterPro" id="IPR036942">
    <property type="entry name" value="Beta-barrel_TonB_sf"/>
</dbReference>
<evidence type="ECO:0000256" key="8">
    <source>
        <dbReference type="RuleBase" id="RU003357"/>
    </source>
</evidence>
<comment type="subcellular location">
    <subcellularLocation>
        <location evidence="1">Cell outer membrane</location>
        <topology evidence="1">Multi-pass membrane protein</topology>
    </subcellularLocation>
</comment>
<dbReference type="Pfam" id="PF13715">
    <property type="entry name" value="CarbopepD_reg_2"/>
    <property type="match status" value="1"/>
</dbReference>
<feature type="signal peptide" evidence="9">
    <location>
        <begin position="1"/>
        <end position="23"/>
    </location>
</feature>
<protein>
    <recommendedName>
        <fullName evidence="14">TonB-dependent receptor</fullName>
    </recommendedName>
</protein>